<feature type="region of interest" description="Disordered" evidence="11">
    <location>
        <begin position="162"/>
        <end position="182"/>
    </location>
</feature>
<dbReference type="GO" id="GO:0003676">
    <property type="term" value="F:nucleic acid binding"/>
    <property type="evidence" value="ECO:0007669"/>
    <property type="project" value="InterPro"/>
</dbReference>
<dbReference type="PANTHER" id="PTHR42648:SF11">
    <property type="entry name" value="TRANSPOSON TY4-P GAG-POL POLYPROTEIN"/>
    <property type="match status" value="1"/>
</dbReference>
<keyword evidence="8" id="KW-0239">DNA-directed DNA polymerase</keyword>
<sequence length="1253" mass="143293">MVYVLRWMCELKYDPKMDMLKHVTKTRAIIRDLNDMGKKISESETVEWILVTLPNDGPDNFNAFINNLKPTPTQEISLKTLISALLNEEEKRKERKRTRPYHQNRDRDFKKPKVTSNFANITHEINALKTRLNTMSNVDHTEGKWCFICRKKGDHVAQDHADFDPNYHEKRGKEARPKKVGTTKVAFKKGFPKKAPSGSDDDEPSYKINAISEGTSNGRETHWTLDNCATGHVTGMRYYVKECHGNANLILPNGDQMQGCNGTAHIEISNGKTNNILTLDNVAFEPSIYKNLIAHIQLLKMDYRLVKQDLNEAIYQRNNQPRVLVFKLLDDMYVLQQRPSSQVNAVKTDDKLIRWHNKLNHASYDQVAKIIKPIIDKEEDLTTSDRKCDGCLQGQAKRMSYRNQNHFVAPLPLESLSADLCGPITPKTIHGQRYTSVFTDHTSRFIFARLLKSKDETILHLDELTSELDNQRRDSRISNIYSDGGGEYTSASFRAACTARGIKQKFTNAPPPEENHLAEKTNEYLFNKVRVYMTMSGLPAQLWGYALDHVVHVYNNTPQELLNQRTPYEVLFAKPSRLHMLKTFGCLAYMYVPRPERATKLANPAVPCVFIGYAKDRLGYLLYNPKKRTIQTSRSVKFDETKLRNSNMFLNQDFKAGRLIIPSHDSTGRLAMDDELYNARFNINEDEEEIPGETKTRSQQPRSAAEAAVEDRKRVANRKSTRTIKKPKIYEVNNVTTKLVEPQTFKDVDKSVYRNEWIEATNTEYQAMLASNVWELVPLPAGRKALNCKWVWKAKYHADGSLERLKARLCVKGYLQIAGVDFTDTYAPVLRLDSLRLLCALIATLDLETAQLDVKTAFLNGDLDEDIYMDQPERYQVEGKTNMVCKLNKSIYGLKQAPRQWNKKLNNCLLAMGFKRCHKEQCIYVMVNSESRKITYLAVYVDDIVIATGCKKTLLAVRQHLTHTFEMTDKGELAFLLGMRIQRDRGASTVKISQSTFVDELLVKFHMQDCDTVPTPQVQGLPADAAVSDKHENLPYRTLTGALQYLVSATRPDIAFAVRFLSSHNHDYNASHWKMAKRVLKYLNGTRELGITYNGQASAKPQVYSDADFANDKLDSKSITGSIIIMAEGAITYMSRKQSLVGQSTTEVEFIAAAESAKNLIWLHELLQEMKVKISLPIDMFDDNQSAIQVAKATATNNRTKHIRLRFHFFRDLVDENMVNLRYIGTKDQIADIFTKVQTHQVFEKHRLRLGMH</sequence>
<feature type="region of interest" description="Disordered" evidence="11">
    <location>
        <begin position="89"/>
        <end position="108"/>
    </location>
</feature>
<dbReference type="PANTHER" id="PTHR42648">
    <property type="entry name" value="TRANSPOSASE, PUTATIVE-RELATED"/>
    <property type="match status" value="1"/>
</dbReference>
<dbReference type="InterPro" id="IPR013103">
    <property type="entry name" value="RVT_2"/>
</dbReference>
<dbReference type="InterPro" id="IPR039537">
    <property type="entry name" value="Retrotran_Ty1/copia-like"/>
</dbReference>
<dbReference type="GO" id="GO:0046872">
    <property type="term" value="F:metal ion binding"/>
    <property type="evidence" value="ECO:0007669"/>
    <property type="project" value="UniProtKB-KW"/>
</dbReference>
<evidence type="ECO:0000256" key="2">
    <source>
        <dbReference type="ARBA" id="ARBA00022723"/>
    </source>
</evidence>
<keyword evidence="3" id="KW-0255">Endonuclease</keyword>
<evidence type="ECO:0000256" key="9">
    <source>
        <dbReference type="ARBA" id="ARBA00023172"/>
    </source>
</evidence>
<dbReference type="InterPro" id="IPR036397">
    <property type="entry name" value="RNaseH_sf"/>
</dbReference>
<keyword evidence="8" id="KW-0548">Nucleotidyltransferase</keyword>
<evidence type="ECO:0000256" key="5">
    <source>
        <dbReference type="ARBA" id="ARBA00022842"/>
    </source>
</evidence>
<keyword evidence="2" id="KW-0479">Metal-binding</keyword>
<dbReference type="Gene3D" id="3.30.420.10">
    <property type="entry name" value="Ribonuclease H-like superfamily/Ribonuclease H"/>
    <property type="match status" value="1"/>
</dbReference>
<dbReference type="SUPFAM" id="SSF56672">
    <property type="entry name" value="DNA/RNA polymerases"/>
    <property type="match status" value="1"/>
</dbReference>
<dbReference type="Pfam" id="PF07727">
    <property type="entry name" value="RVT_2"/>
    <property type="match status" value="1"/>
</dbReference>
<dbReference type="GO" id="GO:0003887">
    <property type="term" value="F:DNA-directed DNA polymerase activity"/>
    <property type="evidence" value="ECO:0007669"/>
    <property type="project" value="UniProtKB-KW"/>
</dbReference>
<feature type="region of interest" description="Disordered" evidence="11">
    <location>
        <begin position="687"/>
        <end position="713"/>
    </location>
</feature>
<keyword evidence="4" id="KW-0378">Hydrolase</keyword>
<dbReference type="GO" id="GO:0015074">
    <property type="term" value="P:DNA integration"/>
    <property type="evidence" value="ECO:0007669"/>
    <property type="project" value="UniProtKB-KW"/>
</dbReference>
<dbReference type="PROSITE" id="PS50994">
    <property type="entry name" value="INTEGRASE"/>
    <property type="match status" value="1"/>
</dbReference>
<dbReference type="VEuPathDB" id="FungiDB:AeMF1_004053"/>
<comment type="caution">
    <text evidence="13">The sequence shown here is derived from an EMBL/GenBank/DDBJ whole genome shotgun (WGS) entry which is preliminary data.</text>
</comment>
<evidence type="ECO:0000256" key="7">
    <source>
        <dbReference type="ARBA" id="ARBA00022918"/>
    </source>
</evidence>
<proteinExistence type="predicted"/>
<dbReference type="InterPro" id="IPR025724">
    <property type="entry name" value="GAG-pre-integrase_dom"/>
</dbReference>
<dbReference type="GO" id="GO:0016787">
    <property type="term" value="F:hydrolase activity"/>
    <property type="evidence" value="ECO:0007669"/>
    <property type="project" value="UniProtKB-KW"/>
</dbReference>
<dbReference type="CDD" id="cd09272">
    <property type="entry name" value="RNase_HI_RT_Ty1"/>
    <property type="match status" value="1"/>
</dbReference>
<dbReference type="EMBL" id="VJMJ01000054">
    <property type="protein sequence ID" value="KAF0740177.1"/>
    <property type="molecule type" value="Genomic_DNA"/>
</dbReference>
<organism evidence="13 14">
    <name type="scientific">Aphanomyces euteiches</name>
    <dbReference type="NCBI Taxonomy" id="100861"/>
    <lineage>
        <taxon>Eukaryota</taxon>
        <taxon>Sar</taxon>
        <taxon>Stramenopiles</taxon>
        <taxon>Oomycota</taxon>
        <taxon>Saprolegniomycetes</taxon>
        <taxon>Saprolegniales</taxon>
        <taxon>Verrucalvaceae</taxon>
        <taxon>Aphanomyces</taxon>
    </lineage>
</organism>
<keyword evidence="6" id="KW-0229">DNA integration</keyword>
<evidence type="ECO:0000256" key="8">
    <source>
        <dbReference type="ARBA" id="ARBA00022932"/>
    </source>
</evidence>
<accession>A0A6G0XIQ6</accession>
<evidence type="ECO:0000256" key="4">
    <source>
        <dbReference type="ARBA" id="ARBA00022801"/>
    </source>
</evidence>
<evidence type="ECO:0000259" key="12">
    <source>
        <dbReference type="PROSITE" id="PS50994"/>
    </source>
</evidence>
<dbReference type="InterPro" id="IPR057670">
    <property type="entry name" value="SH3_retrovirus"/>
</dbReference>
<keyword evidence="5" id="KW-0460">Magnesium</keyword>
<evidence type="ECO:0000256" key="11">
    <source>
        <dbReference type="SAM" id="MobiDB-lite"/>
    </source>
</evidence>
<keyword evidence="9" id="KW-0233">DNA recombination</keyword>
<dbReference type="Pfam" id="PF25597">
    <property type="entry name" value="SH3_retrovirus"/>
    <property type="match status" value="1"/>
</dbReference>
<dbReference type="VEuPathDB" id="FungiDB:AeMF1_014422"/>
<dbReference type="InterPro" id="IPR001584">
    <property type="entry name" value="Integrase_cat-core"/>
</dbReference>
<keyword evidence="14" id="KW-1185">Reference proteome</keyword>
<keyword evidence="8" id="KW-0808">Transferase</keyword>
<dbReference type="GO" id="GO:0003964">
    <property type="term" value="F:RNA-directed DNA polymerase activity"/>
    <property type="evidence" value="ECO:0007669"/>
    <property type="project" value="UniProtKB-KW"/>
</dbReference>
<dbReference type="GO" id="GO:0006310">
    <property type="term" value="P:DNA recombination"/>
    <property type="evidence" value="ECO:0007669"/>
    <property type="project" value="UniProtKB-KW"/>
</dbReference>
<dbReference type="Pfam" id="PF14223">
    <property type="entry name" value="Retrotran_gag_2"/>
    <property type="match status" value="1"/>
</dbReference>
<feature type="compositionally biased region" description="Basic residues" evidence="11">
    <location>
        <begin position="93"/>
        <end position="102"/>
    </location>
</feature>
<keyword evidence="1" id="KW-0540">Nuclease</keyword>
<dbReference type="AlphaFoldDB" id="A0A6G0XIQ6"/>
<dbReference type="GO" id="GO:0004519">
    <property type="term" value="F:endonuclease activity"/>
    <property type="evidence" value="ECO:0007669"/>
    <property type="project" value="UniProtKB-KW"/>
</dbReference>
<evidence type="ECO:0000256" key="3">
    <source>
        <dbReference type="ARBA" id="ARBA00022759"/>
    </source>
</evidence>
<evidence type="ECO:0000313" key="13">
    <source>
        <dbReference type="EMBL" id="KAF0740177.1"/>
    </source>
</evidence>
<feature type="domain" description="Integrase catalytic" evidence="12">
    <location>
        <begin position="408"/>
        <end position="575"/>
    </location>
</feature>
<feature type="compositionally biased region" description="Basic and acidic residues" evidence="11">
    <location>
        <begin position="162"/>
        <end position="177"/>
    </location>
</feature>
<gene>
    <name evidence="13" type="ORF">Ae201684_004409</name>
</gene>
<dbReference type="Proteomes" id="UP000481153">
    <property type="component" value="Unassembled WGS sequence"/>
</dbReference>
<evidence type="ECO:0000256" key="10">
    <source>
        <dbReference type="ARBA" id="ARBA00023268"/>
    </source>
</evidence>
<keyword evidence="7" id="KW-0695">RNA-directed DNA polymerase</keyword>
<evidence type="ECO:0000256" key="6">
    <source>
        <dbReference type="ARBA" id="ARBA00022908"/>
    </source>
</evidence>
<name>A0A6G0XIQ6_9STRA</name>
<keyword evidence="10" id="KW-0511">Multifunctional enzyme</keyword>
<dbReference type="InterPro" id="IPR043502">
    <property type="entry name" value="DNA/RNA_pol_sf"/>
</dbReference>
<dbReference type="Pfam" id="PF00665">
    <property type="entry name" value="rve"/>
    <property type="match status" value="1"/>
</dbReference>
<dbReference type="InterPro" id="IPR012337">
    <property type="entry name" value="RNaseH-like_sf"/>
</dbReference>
<dbReference type="Pfam" id="PF13976">
    <property type="entry name" value="gag_pre-integrs"/>
    <property type="match status" value="1"/>
</dbReference>
<evidence type="ECO:0000256" key="1">
    <source>
        <dbReference type="ARBA" id="ARBA00022722"/>
    </source>
</evidence>
<evidence type="ECO:0000313" key="14">
    <source>
        <dbReference type="Proteomes" id="UP000481153"/>
    </source>
</evidence>
<reference evidence="13 14" key="1">
    <citation type="submission" date="2019-07" db="EMBL/GenBank/DDBJ databases">
        <title>Genomics analysis of Aphanomyces spp. identifies a new class of oomycete effector associated with host adaptation.</title>
        <authorList>
            <person name="Gaulin E."/>
        </authorList>
    </citation>
    <scope>NUCLEOTIDE SEQUENCE [LARGE SCALE GENOMIC DNA]</scope>
    <source>
        <strain evidence="13 14">ATCC 201684</strain>
    </source>
</reference>
<dbReference type="SUPFAM" id="SSF53098">
    <property type="entry name" value="Ribonuclease H-like"/>
    <property type="match status" value="1"/>
</dbReference>
<protein>
    <recommendedName>
        <fullName evidence="12">Integrase catalytic domain-containing protein</fullName>
    </recommendedName>
</protein>